<evidence type="ECO:0000313" key="3">
    <source>
        <dbReference type="Proteomes" id="UP000324897"/>
    </source>
</evidence>
<feature type="compositionally biased region" description="Basic and acidic residues" evidence="1">
    <location>
        <begin position="193"/>
        <end position="205"/>
    </location>
</feature>
<evidence type="ECO:0000313" key="2">
    <source>
        <dbReference type="EMBL" id="TVU24438.1"/>
    </source>
</evidence>
<proteinExistence type="predicted"/>
<feature type="region of interest" description="Disordered" evidence="1">
    <location>
        <begin position="179"/>
        <end position="205"/>
    </location>
</feature>
<protein>
    <submittedName>
        <fullName evidence="2">Uncharacterized protein</fullName>
    </submittedName>
</protein>
<dbReference type="Proteomes" id="UP000324897">
    <property type="component" value="Chromosome 2"/>
</dbReference>
<name>A0A5J9UM77_9POAL</name>
<keyword evidence="3" id="KW-1185">Reference proteome</keyword>
<dbReference type="Gramene" id="TVU24438">
    <property type="protein sequence ID" value="TVU24438"/>
    <property type="gene ID" value="EJB05_26874"/>
</dbReference>
<feature type="non-terminal residue" evidence="2">
    <location>
        <position position="1"/>
    </location>
</feature>
<dbReference type="AlphaFoldDB" id="A0A5J9UM77"/>
<reference evidence="2 3" key="1">
    <citation type="journal article" date="2019" name="Sci. Rep.">
        <title>A high-quality genome of Eragrostis curvula grass provides insights into Poaceae evolution and supports new strategies to enhance forage quality.</title>
        <authorList>
            <person name="Carballo J."/>
            <person name="Santos B.A.C.M."/>
            <person name="Zappacosta D."/>
            <person name="Garbus I."/>
            <person name="Selva J.P."/>
            <person name="Gallo C.A."/>
            <person name="Diaz A."/>
            <person name="Albertini E."/>
            <person name="Caccamo M."/>
            <person name="Echenique V."/>
        </authorList>
    </citation>
    <scope>NUCLEOTIDE SEQUENCE [LARGE SCALE GENOMIC DNA]</scope>
    <source>
        <strain evidence="3">cv. Victoria</strain>
        <tissue evidence="2">Leaf</tissue>
    </source>
</reference>
<organism evidence="2 3">
    <name type="scientific">Eragrostis curvula</name>
    <name type="common">weeping love grass</name>
    <dbReference type="NCBI Taxonomy" id="38414"/>
    <lineage>
        <taxon>Eukaryota</taxon>
        <taxon>Viridiplantae</taxon>
        <taxon>Streptophyta</taxon>
        <taxon>Embryophyta</taxon>
        <taxon>Tracheophyta</taxon>
        <taxon>Spermatophyta</taxon>
        <taxon>Magnoliopsida</taxon>
        <taxon>Liliopsida</taxon>
        <taxon>Poales</taxon>
        <taxon>Poaceae</taxon>
        <taxon>PACMAD clade</taxon>
        <taxon>Chloridoideae</taxon>
        <taxon>Eragrostideae</taxon>
        <taxon>Eragrostidinae</taxon>
        <taxon>Eragrostis</taxon>
    </lineage>
</organism>
<evidence type="ECO:0000256" key="1">
    <source>
        <dbReference type="SAM" id="MobiDB-lite"/>
    </source>
</evidence>
<sequence>MNGCLINSWTDLMESWSRKWIKAKDMLDPSKRQGCRGRVQEQRKKKLEAKINGEDQTLAKASECSRGLTWVVTLGLWQDLDRLGIGGELAKECGSRRKERPLDRITCGSLPFEEHPELPVGRARVFTRSVKNALEGIAIERRDEVDTPAGEFSVMPYDDVVKAILDMEAAHTNGQASMQVDGNQASTSSHHSQAHEGEGSSKKDEEIEYMKLCNELDNVSMKPNEDLVELALRVDDLVKKINARGLWKIEKPEALKRFLNGLPKEKYGEFVEFDDYDLANDSIQEIIVVITRRLAQARLSEAFQDITSEDDEDEKKTPVFFCDDAYSSGCEESPTPLDQVKSDTMIIPSPYIEYYEEKEPWMCESPYYHLLHDFEDFHKEQGESMLDALLRLRVLVAKISSFKEKRRD</sequence>
<gene>
    <name evidence="2" type="ORF">EJB05_26874</name>
</gene>
<comment type="caution">
    <text evidence="2">The sequence shown here is derived from an EMBL/GenBank/DDBJ whole genome shotgun (WGS) entry which is preliminary data.</text>
</comment>
<dbReference type="EMBL" id="RWGY01000013">
    <property type="protein sequence ID" value="TVU24438.1"/>
    <property type="molecule type" value="Genomic_DNA"/>
</dbReference>
<accession>A0A5J9UM77</accession>